<gene>
    <name evidence="1" type="ORF">GCM10009114_13220</name>
</gene>
<evidence type="ECO:0000313" key="1">
    <source>
        <dbReference type="EMBL" id="GAA0855063.1"/>
    </source>
</evidence>
<organism evidence="1 2">
    <name type="scientific">Aliiglaciecola litoralis</name>
    <dbReference type="NCBI Taxonomy" id="582857"/>
    <lineage>
        <taxon>Bacteria</taxon>
        <taxon>Pseudomonadati</taxon>
        <taxon>Pseudomonadota</taxon>
        <taxon>Gammaproteobacteria</taxon>
        <taxon>Alteromonadales</taxon>
        <taxon>Alteromonadaceae</taxon>
        <taxon>Aliiglaciecola</taxon>
    </lineage>
</organism>
<dbReference type="Proteomes" id="UP001500359">
    <property type="component" value="Unassembled WGS sequence"/>
</dbReference>
<name>A0ABN1LF39_9ALTE</name>
<dbReference type="Pfam" id="PF20090">
    <property type="entry name" value="DUF6482"/>
    <property type="match status" value="1"/>
</dbReference>
<reference evidence="1 2" key="1">
    <citation type="journal article" date="2019" name="Int. J. Syst. Evol. Microbiol.">
        <title>The Global Catalogue of Microorganisms (GCM) 10K type strain sequencing project: providing services to taxonomists for standard genome sequencing and annotation.</title>
        <authorList>
            <consortium name="The Broad Institute Genomics Platform"/>
            <consortium name="The Broad Institute Genome Sequencing Center for Infectious Disease"/>
            <person name="Wu L."/>
            <person name="Ma J."/>
        </authorList>
    </citation>
    <scope>NUCLEOTIDE SEQUENCE [LARGE SCALE GENOMIC DNA]</scope>
    <source>
        <strain evidence="1 2">JCM 15896</strain>
    </source>
</reference>
<accession>A0ABN1LF39</accession>
<dbReference type="EMBL" id="BAAAFD010000002">
    <property type="protein sequence ID" value="GAA0855063.1"/>
    <property type="molecule type" value="Genomic_DNA"/>
</dbReference>
<sequence>MKFDYDNVINGKIIIEELEVQSFEMNLYLVKLKIDGSSGMLYQNKALKRFHSAEQIRDEFKSVHVVKAWMVHESPYDEMIGNPPKSSTSMTLPFSMT</sequence>
<dbReference type="InterPro" id="IPR045508">
    <property type="entry name" value="DUF6482"/>
</dbReference>
<proteinExistence type="predicted"/>
<protein>
    <submittedName>
        <fullName evidence="1">Uncharacterized protein</fullName>
    </submittedName>
</protein>
<dbReference type="RefSeq" id="WP_343857821.1">
    <property type="nucleotide sequence ID" value="NZ_BAAAFD010000002.1"/>
</dbReference>
<comment type="caution">
    <text evidence="1">The sequence shown here is derived from an EMBL/GenBank/DDBJ whole genome shotgun (WGS) entry which is preliminary data.</text>
</comment>
<evidence type="ECO:0000313" key="2">
    <source>
        <dbReference type="Proteomes" id="UP001500359"/>
    </source>
</evidence>
<keyword evidence="2" id="KW-1185">Reference proteome</keyword>